<proteinExistence type="predicted"/>
<dbReference type="InterPro" id="IPR017937">
    <property type="entry name" value="Thioredoxin_CS"/>
</dbReference>
<keyword evidence="4" id="KW-1185">Reference proteome</keyword>
<evidence type="ECO:0000313" key="4">
    <source>
        <dbReference type="Proteomes" id="UP000203826"/>
    </source>
</evidence>
<feature type="transmembrane region" description="Helical" evidence="1">
    <location>
        <begin position="12"/>
        <end position="32"/>
    </location>
</feature>
<dbReference type="PROSITE" id="PS00194">
    <property type="entry name" value="THIOREDOXIN_1"/>
    <property type="match status" value="1"/>
</dbReference>
<dbReference type="Gene3D" id="3.40.30.10">
    <property type="entry name" value="Glutaredoxin"/>
    <property type="match status" value="1"/>
</dbReference>
<dbReference type="PANTHER" id="PTHR45815">
    <property type="entry name" value="PROTEIN DISULFIDE-ISOMERASE A6"/>
    <property type="match status" value="1"/>
</dbReference>
<dbReference type="Proteomes" id="UP000203826">
    <property type="component" value="Segment"/>
</dbReference>
<feature type="domain" description="Thioredoxin" evidence="2">
    <location>
        <begin position="9"/>
        <end position="129"/>
    </location>
</feature>
<dbReference type="InterPro" id="IPR013766">
    <property type="entry name" value="Thioredoxin_domain"/>
</dbReference>
<accession>A0A0N9QWT4</accession>
<reference evidence="3 4" key="1">
    <citation type="journal article" date="2015" name="Genome Announc.">
        <title>The 474-Kilobase-Pair Complete Genome Sequence of CeV-01B, a Virus Infecting Haptolina (Chrysochromulina) ericina (Prymnesiophyceae).</title>
        <authorList>
            <person name="Gallot-Lavallee L."/>
            <person name="Pagarete A."/>
            <person name="Legendre M."/>
            <person name="Santini S."/>
            <person name="Sandaa R.A."/>
            <person name="Himmelbauer H."/>
            <person name="Ogata H."/>
            <person name="Bratbak G."/>
            <person name="Claverie J.M."/>
        </authorList>
    </citation>
    <scope>NUCLEOTIDE SEQUENCE [LARGE SCALE GENOMIC DNA]</scope>
    <source>
        <strain evidence="3">CeV-01B</strain>
    </source>
</reference>
<evidence type="ECO:0000313" key="3">
    <source>
        <dbReference type="EMBL" id="ALH22958.1"/>
    </source>
</evidence>
<dbReference type="GO" id="GO:0015035">
    <property type="term" value="F:protein-disulfide reductase activity"/>
    <property type="evidence" value="ECO:0007669"/>
    <property type="project" value="TreeGrafter"/>
</dbReference>
<protein>
    <submittedName>
        <fullName evidence="3">Thioredoxin</fullName>
    </submittedName>
</protein>
<dbReference type="SUPFAM" id="SSF52833">
    <property type="entry name" value="Thioredoxin-like"/>
    <property type="match status" value="1"/>
</dbReference>
<dbReference type="InterPro" id="IPR036249">
    <property type="entry name" value="Thioredoxin-like_sf"/>
</dbReference>
<keyword evidence="1" id="KW-1133">Transmembrane helix</keyword>
<dbReference type="GO" id="GO:0034976">
    <property type="term" value="P:response to endoplasmic reticulum stress"/>
    <property type="evidence" value="ECO:0007669"/>
    <property type="project" value="TreeGrafter"/>
</dbReference>
<evidence type="ECO:0000256" key="1">
    <source>
        <dbReference type="SAM" id="Phobius"/>
    </source>
</evidence>
<sequence length="129" mass="14160">MAKSRCGNLSQITLVLAAVLLALMFGAIFNGVKQTNEGLSNQKELVLVHMTGCGHCKTLMPEWKSAEKKNNTGIGMRAVEMNEDDGPELCEKHNITGFPTMILLENGKKIADYNGERNKDGLLKFLQGH</sequence>
<keyword evidence="1" id="KW-0472">Membrane</keyword>
<evidence type="ECO:0000259" key="2">
    <source>
        <dbReference type="PROSITE" id="PS51352"/>
    </source>
</evidence>
<name>A0A0N9QWT4_9VIRU</name>
<keyword evidence="1" id="KW-0812">Transmembrane</keyword>
<dbReference type="CDD" id="cd02961">
    <property type="entry name" value="PDI_a_family"/>
    <property type="match status" value="1"/>
</dbReference>
<organism evidence="3 4">
    <name type="scientific">Chrysochromulina ericina virus CeV-01B</name>
    <dbReference type="NCBI Taxonomy" id="3070830"/>
    <lineage>
        <taxon>Viruses</taxon>
        <taxon>Varidnaviria</taxon>
        <taxon>Bamfordvirae</taxon>
        <taxon>Nucleocytoviricota</taxon>
        <taxon>Megaviricetes</taxon>
        <taxon>Imitervirales</taxon>
        <taxon>Mesomimiviridae</taxon>
        <taxon>Tethysvirus</taxon>
        <taxon>Tethysvirus raunefjordenense</taxon>
    </lineage>
</organism>
<dbReference type="OrthoDB" id="16708at10239"/>
<dbReference type="Pfam" id="PF00085">
    <property type="entry name" value="Thioredoxin"/>
    <property type="match status" value="1"/>
</dbReference>
<gene>
    <name evidence="3" type="ORF">ceV_052</name>
</gene>
<dbReference type="PANTHER" id="PTHR45815:SF3">
    <property type="entry name" value="PROTEIN DISULFIDE-ISOMERASE A6"/>
    <property type="match status" value="1"/>
</dbReference>
<dbReference type="PROSITE" id="PS51352">
    <property type="entry name" value="THIOREDOXIN_2"/>
    <property type="match status" value="1"/>
</dbReference>
<dbReference type="KEGG" id="vg:26048919"/>
<dbReference type="EMBL" id="KT820662">
    <property type="protein sequence ID" value="ALH22958.1"/>
    <property type="molecule type" value="Genomic_DNA"/>
</dbReference>